<accession>A0A5E4CUC4</accession>
<gene>
    <name evidence="3" type="ORF">GHT09_013916</name>
    <name evidence="2" type="ORF">GHT09_017193</name>
    <name evidence="4" type="ORF">MONAX_5E046984</name>
</gene>
<evidence type="ECO:0000313" key="4">
    <source>
        <dbReference type="EMBL" id="VTJ85417.1"/>
    </source>
</evidence>
<dbReference type="EMBL" id="CABDUW010002092">
    <property type="protein sequence ID" value="VTJ85417.1"/>
    <property type="molecule type" value="Genomic_DNA"/>
</dbReference>
<evidence type="ECO:0000313" key="3">
    <source>
        <dbReference type="EMBL" id="KAF7475260.1"/>
    </source>
</evidence>
<sequence length="70" mass="7554">MGARPAVGNRPLRSRLRLALLEPQRTPEPQLTLEPLGGGPRAPPAKGVRMREGCWADWKPGAACKKTKGV</sequence>
<reference evidence="4 5" key="1">
    <citation type="submission" date="2019-04" db="EMBL/GenBank/DDBJ databases">
        <authorList>
            <person name="Alioto T."/>
            <person name="Alioto T."/>
        </authorList>
    </citation>
    <scope>NUCLEOTIDE SEQUENCE [LARGE SCALE GENOMIC DNA]</scope>
</reference>
<evidence type="ECO:0000313" key="5">
    <source>
        <dbReference type="Proteomes" id="UP000335636"/>
    </source>
</evidence>
<protein>
    <submittedName>
        <fullName evidence="4">Uncharacterized protein</fullName>
    </submittedName>
</protein>
<dbReference type="Proteomes" id="UP000662637">
    <property type="component" value="Unassembled WGS sequence"/>
</dbReference>
<reference evidence="2" key="2">
    <citation type="submission" date="2020-08" db="EMBL/GenBank/DDBJ databases">
        <authorList>
            <person name="Shumante A."/>
            <person name="Zimin A.V."/>
            <person name="Puiu D."/>
            <person name="Salzberg S.L."/>
        </authorList>
    </citation>
    <scope>NUCLEOTIDE SEQUENCE</scope>
    <source>
        <strain evidence="2">WC2-LM</strain>
        <tissue evidence="2">Liver</tissue>
    </source>
</reference>
<feature type="region of interest" description="Disordered" evidence="1">
    <location>
        <begin position="23"/>
        <end position="48"/>
    </location>
</feature>
<organism evidence="4 5">
    <name type="scientific">Marmota monax</name>
    <name type="common">Woodchuck</name>
    <dbReference type="NCBI Taxonomy" id="9995"/>
    <lineage>
        <taxon>Eukaryota</taxon>
        <taxon>Metazoa</taxon>
        <taxon>Chordata</taxon>
        <taxon>Craniata</taxon>
        <taxon>Vertebrata</taxon>
        <taxon>Euteleostomi</taxon>
        <taxon>Mammalia</taxon>
        <taxon>Eutheria</taxon>
        <taxon>Euarchontoglires</taxon>
        <taxon>Glires</taxon>
        <taxon>Rodentia</taxon>
        <taxon>Sciuromorpha</taxon>
        <taxon>Sciuridae</taxon>
        <taxon>Xerinae</taxon>
        <taxon>Marmotini</taxon>
        <taxon>Marmota</taxon>
    </lineage>
</organism>
<dbReference type="EMBL" id="WJEC01003281">
    <property type="protein sequence ID" value="KAF7475260.1"/>
    <property type="molecule type" value="Genomic_DNA"/>
</dbReference>
<dbReference type="EMBL" id="WJEC01006673">
    <property type="protein sequence ID" value="KAF7471843.1"/>
    <property type="molecule type" value="Genomic_DNA"/>
</dbReference>
<dbReference type="AlphaFoldDB" id="A0A5E4CUC4"/>
<proteinExistence type="predicted"/>
<dbReference type="Proteomes" id="UP000335636">
    <property type="component" value="Unassembled WGS sequence"/>
</dbReference>
<evidence type="ECO:0000313" key="2">
    <source>
        <dbReference type="EMBL" id="KAF7471843.1"/>
    </source>
</evidence>
<evidence type="ECO:0000256" key="1">
    <source>
        <dbReference type="SAM" id="MobiDB-lite"/>
    </source>
</evidence>
<keyword evidence="5" id="KW-1185">Reference proteome</keyword>
<name>A0A5E4CUC4_MARMO</name>